<dbReference type="KEGG" id="pla:Plav_2203"/>
<dbReference type="OrthoDB" id="1679673at2"/>
<dbReference type="RefSeq" id="WP_012111122.1">
    <property type="nucleotide sequence ID" value="NC_009719.1"/>
</dbReference>
<dbReference type="STRING" id="402881.Plav_2203"/>
<name>A7HV84_PARL1</name>
<dbReference type="InterPro" id="IPR010412">
    <property type="entry name" value="DUF1007"/>
</dbReference>
<feature type="chain" id="PRO_5002710525" description="DUF1007 family protein" evidence="1">
    <location>
        <begin position="32"/>
        <end position="224"/>
    </location>
</feature>
<keyword evidence="3" id="KW-1185">Reference proteome</keyword>
<evidence type="ECO:0000313" key="3">
    <source>
        <dbReference type="Proteomes" id="UP000006377"/>
    </source>
</evidence>
<dbReference type="eggNOG" id="COG3683">
    <property type="taxonomic scope" value="Bacteria"/>
</dbReference>
<proteinExistence type="predicted"/>
<dbReference type="EMBL" id="CP000774">
    <property type="protein sequence ID" value="ABS63817.1"/>
    <property type="molecule type" value="Genomic_DNA"/>
</dbReference>
<accession>A7HV84</accession>
<dbReference type="Proteomes" id="UP000006377">
    <property type="component" value="Chromosome"/>
</dbReference>
<dbReference type="HOGENOM" id="CLU_088941_0_1_5"/>
<reference evidence="2 3" key="1">
    <citation type="journal article" date="2011" name="Stand. Genomic Sci.">
        <title>Complete genome sequence of Parvibaculum lavamentivorans type strain (DS-1(T)).</title>
        <authorList>
            <person name="Schleheck D."/>
            <person name="Weiss M."/>
            <person name="Pitluck S."/>
            <person name="Bruce D."/>
            <person name="Land M.L."/>
            <person name="Han S."/>
            <person name="Saunders E."/>
            <person name="Tapia R."/>
            <person name="Detter C."/>
            <person name="Brettin T."/>
            <person name="Han J."/>
            <person name="Woyke T."/>
            <person name="Goodwin L."/>
            <person name="Pennacchio L."/>
            <person name="Nolan M."/>
            <person name="Cook A.M."/>
            <person name="Kjelleberg S."/>
            <person name="Thomas T."/>
        </authorList>
    </citation>
    <scope>NUCLEOTIDE SEQUENCE [LARGE SCALE GENOMIC DNA]</scope>
    <source>
        <strain evidence="3">DS-1 / DSM 13023 / NCIMB 13966</strain>
    </source>
</reference>
<sequence length="224" mass="24658">MKRNRRTGISTLRTMLFVLAACLAPIPPASAHPHVWIDMVTALQFDEEGRIAAIEVRWTFDEFYSAFAVEGAEKKNGTYEESLLAGLTKVNLENLAEYNYFVEITADGAAVKTGTARDGKSTWDNESGRLTLAFIVPLEKPRVATAASPVKFRVYDPSYYISIDYVKEDPIRMSGPHDGCTLTTEVPDQENVWTTLPESAFVNPSSQLGAYFATTAAVTCTAKT</sequence>
<evidence type="ECO:0000313" key="2">
    <source>
        <dbReference type="EMBL" id="ABS63817.1"/>
    </source>
</evidence>
<feature type="signal peptide" evidence="1">
    <location>
        <begin position="1"/>
        <end position="31"/>
    </location>
</feature>
<protein>
    <recommendedName>
        <fullName evidence="4">DUF1007 family protein</fullName>
    </recommendedName>
</protein>
<keyword evidence="1" id="KW-0732">Signal</keyword>
<gene>
    <name evidence="2" type="ordered locus">Plav_2203</name>
</gene>
<evidence type="ECO:0000256" key="1">
    <source>
        <dbReference type="SAM" id="SignalP"/>
    </source>
</evidence>
<organism evidence="2 3">
    <name type="scientific">Parvibaculum lavamentivorans (strain DS-1 / DSM 13023 / NCIMB 13966)</name>
    <dbReference type="NCBI Taxonomy" id="402881"/>
    <lineage>
        <taxon>Bacteria</taxon>
        <taxon>Pseudomonadati</taxon>
        <taxon>Pseudomonadota</taxon>
        <taxon>Alphaproteobacteria</taxon>
        <taxon>Hyphomicrobiales</taxon>
        <taxon>Parvibaculaceae</taxon>
        <taxon>Parvibaculum</taxon>
    </lineage>
</organism>
<dbReference type="AlphaFoldDB" id="A7HV84"/>
<dbReference type="Pfam" id="PF06226">
    <property type="entry name" value="DUF1007"/>
    <property type="match status" value="1"/>
</dbReference>
<evidence type="ECO:0008006" key="4">
    <source>
        <dbReference type="Google" id="ProtNLM"/>
    </source>
</evidence>